<dbReference type="AlphaFoldDB" id="A0A1K2H9G7"/>
<feature type="chain" id="PRO_5012927679" evidence="2">
    <location>
        <begin position="20"/>
        <end position="256"/>
    </location>
</feature>
<feature type="signal peptide" evidence="2">
    <location>
        <begin position="1"/>
        <end position="19"/>
    </location>
</feature>
<dbReference type="PANTHER" id="PTHR35936">
    <property type="entry name" value="MEMBRANE-BOUND LYTIC MUREIN TRANSGLYCOSYLASE F"/>
    <property type="match status" value="1"/>
</dbReference>
<dbReference type="STRING" id="1121279.SAMN02745887_00791"/>
<dbReference type="Gene3D" id="3.40.190.10">
    <property type="entry name" value="Periplasmic binding protein-like II"/>
    <property type="match status" value="2"/>
</dbReference>
<sequence>MRFCLLLASLLCSTCVGWAAEPALKVAGALWCPYNCAADPQAKRPGFMLEILDAALAQQGRKMRYQEYPWRRAIVATRNLQTDLIAGTLKSDAPDFVFGQQAFGVSRSCFVTRADSQWHYHSVADLTRLRLAVNNDQTFGEPVDSHVRSARNRSYIFLGGGSDYLHKHLEALARGQIDLTLEDEYVLNDWFKQSGRSAEFRFAGCLHSGPVYVSVSPQHPQAKALVRMLDRGVRALRESGELARILAKYGIRDWQN</sequence>
<accession>A0A1K2H9G7</accession>
<evidence type="ECO:0000259" key="3">
    <source>
        <dbReference type="Pfam" id="PF00497"/>
    </source>
</evidence>
<feature type="domain" description="Solute-binding protein family 3/N-terminal" evidence="3">
    <location>
        <begin position="31"/>
        <end position="250"/>
    </location>
</feature>
<reference evidence="4 5" key="1">
    <citation type="submission" date="2016-11" db="EMBL/GenBank/DDBJ databases">
        <authorList>
            <person name="Jaros S."/>
            <person name="Januszkiewicz K."/>
            <person name="Wedrychowicz H."/>
        </authorList>
    </citation>
    <scope>NUCLEOTIDE SEQUENCE [LARGE SCALE GENOMIC DNA]</scope>
    <source>
        <strain evidence="4 5">DSM 18899</strain>
    </source>
</reference>
<name>A0A1K2H9G7_9NEIS</name>
<evidence type="ECO:0000256" key="1">
    <source>
        <dbReference type="ARBA" id="ARBA00022729"/>
    </source>
</evidence>
<evidence type="ECO:0000256" key="2">
    <source>
        <dbReference type="SAM" id="SignalP"/>
    </source>
</evidence>
<protein>
    <submittedName>
        <fullName evidence="4">Polar amino acid transport system substrate-binding protein</fullName>
    </submittedName>
</protein>
<organism evidence="4 5">
    <name type="scientific">Chitinimonas taiwanensis DSM 18899</name>
    <dbReference type="NCBI Taxonomy" id="1121279"/>
    <lineage>
        <taxon>Bacteria</taxon>
        <taxon>Pseudomonadati</taxon>
        <taxon>Pseudomonadota</taxon>
        <taxon>Betaproteobacteria</taxon>
        <taxon>Neisseriales</taxon>
        <taxon>Chitinibacteraceae</taxon>
        <taxon>Chitinimonas</taxon>
    </lineage>
</organism>
<dbReference type="PANTHER" id="PTHR35936:SF25">
    <property type="entry name" value="ABC TRANSPORTER SUBSTRATE-BINDING PROTEIN"/>
    <property type="match status" value="1"/>
</dbReference>
<dbReference type="RefSeq" id="WP_175545550.1">
    <property type="nucleotide sequence ID" value="NZ_FPKR01000003.1"/>
</dbReference>
<gene>
    <name evidence="4" type="ORF">SAMN02745887_00791</name>
</gene>
<keyword evidence="1 2" id="KW-0732">Signal</keyword>
<dbReference type="EMBL" id="FPKR01000003">
    <property type="protein sequence ID" value="SFZ73379.1"/>
    <property type="molecule type" value="Genomic_DNA"/>
</dbReference>
<keyword evidence="5" id="KW-1185">Reference proteome</keyword>
<dbReference type="Pfam" id="PF00497">
    <property type="entry name" value="SBP_bac_3"/>
    <property type="match status" value="1"/>
</dbReference>
<evidence type="ECO:0000313" key="5">
    <source>
        <dbReference type="Proteomes" id="UP000186513"/>
    </source>
</evidence>
<proteinExistence type="predicted"/>
<dbReference type="SUPFAM" id="SSF53850">
    <property type="entry name" value="Periplasmic binding protein-like II"/>
    <property type="match status" value="1"/>
</dbReference>
<dbReference type="Proteomes" id="UP000186513">
    <property type="component" value="Unassembled WGS sequence"/>
</dbReference>
<dbReference type="InterPro" id="IPR001638">
    <property type="entry name" value="Solute-binding_3/MltF_N"/>
</dbReference>
<evidence type="ECO:0000313" key="4">
    <source>
        <dbReference type="EMBL" id="SFZ73379.1"/>
    </source>
</evidence>